<dbReference type="InterPro" id="IPR041412">
    <property type="entry name" value="Xrn1_helical"/>
</dbReference>
<feature type="compositionally biased region" description="Basic residues" evidence="4">
    <location>
        <begin position="649"/>
        <end position="661"/>
    </location>
</feature>
<dbReference type="Gene3D" id="1.25.40.1050">
    <property type="match status" value="1"/>
</dbReference>
<evidence type="ECO:0000256" key="3">
    <source>
        <dbReference type="ARBA" id="ARBA00022839"/>
    </source>
</evidence>
<keyword evidence="2" id="KW-0378">Hydrolase</keyword>
<feature type="compositionally biased region" description="Polar residues" evidence="4">
    <location>
        <begin position="638"/>
        <end position="647"/>
    </location>
</feature>
<dbReference type="InterPro" id="IPR027073">
    <property type="entry name" value="5_3_exoribonuclease"/>
</dbReference>
<name>A0A9N8WFU2_9GLOM</name>
<feature type="domain" description="Xrn1 helical" evidence="6">
    <location>
        <begin position="302"/>
        <end position="373"/>
    </location>
</feature>
<evidence type="ECO:0000256" key="1">
    <source>
        <dbReference type="ARBA" id="ARBA00022722"/>
    </source>
</evidence>
<dbReference type="GO" id="GO:0000956">
    <property type="term" value="P:nuclear-transcribed mRNA catabolic process"/>
    <property type="evidence" value="ECO:0007669"/>
    <property type="project" value="TreeGrafter"/>
</dbReference>
<dbReference type="CDD" id="cd18673">
    <property type="entry name" value="PIN_XRN1-2-like"/>
    <property type="match status" value="1"/>
</dbReference>
<feature type="compositionally biased region" description="Polar residues" evidence="4">
    <location>
        <begin position="821"/>
        <end position="834"/>
    </location>
</feature>
<dbReference type="InterPro" id="IPR004859">
    <property type="entry name" value="Xrn1_N"/>
</dbReference>
<dbReference type="OrthoDB" id="372487at2759"/>
<comment type="caution">
    <text evidence="7">The sequence shown here is derived from an EMBL/GenBank/DDBJ whole genome shotgun (WGS) entry which is preliminary data.</text>
</comment>
<dbReference type="Pfam" id="PF03159">
    <property type="entry name" value="XRN_N"/>
    <property type="match status" value="1"/>
</dbReference>
<dbReference type="GO" id="GO:0004534">
    <property type="term" value="F:5'-3' RNA exonuclease activity"/>
    <property type="evidence" value="ECO:0007669"/>
    <property type="project" value="TreeGrafter"/>
</dbReference>
<dbReference type="EMBL" id="CAJVPJ010000146">
    <property type="protein sequence ID" value="CAG8485834.1"/>
    <property type="molecule type" value="Genomic_DNA"/>
</dbReference>
<feature type="region of interest" description="Disordered" evidence="4">
    <location>
        <begin position="638"/>
        <end position="675"/>
    </location>
</feature>
<gene>
    <name evidence="7" type="ORF">POCULU_LOCUS1797</name>
</gene>
<dbReference type="Gene3D" id="3.40.50.12390">
    <property type="match status" value="2"/>
</dbReference>
<dbReference type="PANTHER" id="PTHR12341">
    <property type="entry name" value="5'-&gt;3' EXORIBONUCLEASE"/>
    <property type="match status" value="1"/>
</dbReference>
<keyword evidence="8" id="KW-1185">Reference proteome</keyword>
<feature type="compositionally biased region" description="Basic and acidic residues" evidence="4">
    <location>
        <begin position="835"/>
        <end position="844"/>
    </location>
</feature>
<dbReference type="AlphaFoldDB" id="A0A9N8WFU2"/>
<evidence type="ECO:0000259" key="6">
    <source>
        <dbReference type="Pfam" id="PF17846"/>
    </source>
</evidence>
<dbReference type="Pfam" id="PF17846">
    <property type="entry name" value="XRN_M"/>
    <property type="match status" value="2"/>
</dbReference>
<evidence type="ECO:0000259" key="5">
    <source>
        <dbReference type="Pfam" id="PF03159"/>
    </source>
</evidence>
<evidence type="ECO:0000313" key="7">
    <source>
        <dbReference type="EMBL" id="CAG8485834.1"/>
    </source>
</evidence>
<evidence type="ECO:0000256" key="2">
    <source>
        <dbReference type="ARBA" id="ARBA00022801"/>
    </source>
</evidence>
<keyword evidence="1" id="KW-0540">Nuclease</keyword>
<dbReference type="GO" id="GO:0005634">
    <property type="term" value="C:nucleus"/>
    <property type="evidence" value="ECO:0007669"/>
    <property type="project" value="TreeGrafter"/>
</dbReference>
<protein>
    <submittedName>
        <fullName evidence="7">3316_t:CDS:1</fullName>
    </submittedName>
</protein>
<evidence type="ECO:0000313" key="8">
    <source>
        <dbReference type="Proteomes" id="UP000789572"/>
    </source>
</evidence>
<accession>A0A9N8WFU2</accession>
<evidence type="ECO:0000256" key="4">
    <source>
        <dbReference type="SAM" id="MobiDB-lite"/>
    </source>
</evidence>
<reference evidence="7" key="1">
    <citation type="submission" date="2021-06" db="EMBL/GenBank/DDBJ databases">
        <authorList>
            <person name="Kallberg Y."/>
            <person name="Tangrot J."/>
            <person name="Rosling A."/>
        </authorList>
    </citation>
    <scope>NUCLEOTIDE SEQUENCE</scope>
    <source>
        <strain evidence="7">IA702</strain>
    </source>
</reference>
<proteinExistence type="predicted"/>
<feature type="compositionally biased region" description="Low complexity" evidence="4">
    <location>
        <begin position="663"/>
        <end position="675"/>
    </location>
</feature>
<feature type="region of interest" description="Disordered" evidence="4">
    <location>
        <begin position="821"/>
        <end position="853"/>
    </location>
</feature>
<keyword evidence="3" id="KW-0269">Exonuclease</keyword>
<sequence length="853" mass="96131">MGIPGFFRWLTTAYPQAVENIQRSTQHRTDILYLDLNGLFHAALSKARKGTMTPEIMLSRVFRQMDYAIDTCKPAALVYIAMDGVAPRAKMNEQRHRRYNAVKSQDENSIKKNMSNTLSNDKLADISTITSNGLTFQPPSAPFYAKHTTDVKSNDISNIASFSTSFTSSTSSSFFVPIDSVNISAGTEFMHAANEAVRFYVYQRLNGRRRDLQIILNDSSVPGEGEHKIFEFLQFQLSQPGYNQDTNHVVCGGDADFIMYALGTHKANIRILRDRALVYVHVDRLRKAILKEMKPSENSLQTDDERILNDFVCISMLLGNDFIPKLRGLGMSVDVLTSTYKTMFTDIGGYITAANGRVEINRLLKLISHIGNMGFFRRFDSASSTSVDPLEATTRANDFIRTLCWSMQYYTGACPSWRFYYPHYYSPSIQDILNYVSPLLVSQDFPLDNPMRPFEQLMCIIPPQCSYLLPEPFRDLLTSPLSPIKEFYPPADNISGKIHLPFIDEKRLFEAMASKYALLCERDACKNTTKNIIEIYSGSSSESYRAVRAICQKKYEKTVLPWSLRLCGELRHCGEMASTVYSPVGKWKHITKNSAAHAEFKMIDMSVKREGRINQNVSGGKMCEDMIGIEDATDQLSNGGASSTLPRSKQVHKLCKKRKYNKSSTVSPSSTVSSISHKPASAFSANYKTKSEANLQVSGFMVQNGMVTGDVSFGGADKSHSSHAGRTYGLSGTSNVYNQETMLLPQTRDDHSMTSLFGTTWEARREPLQRQWESTQLSTLSYQETNAQTLTPVFPHTKASQSQFHRHPLHQMLLQQSQTALMNNGNDSGQSVLSDESRNERKNENYFIWKPPY</sequence>
<dbReference type="Proteomes" id="UP000789572">
    <property type="component" value="Unassembled WGS sequence"/>
</dbReference>
<dbReference type="GO" id="GO:0003723">
    <property type="term" value="F:RNA binding"/>
    <property type="evidence" value="ECO:0007669"/>
    <property type="project" value="TreeGrafter"/>
</dbReference>
<feature type="domain" description="Xrn1 helical" evidence="6">
    <location>
        <begin position="396"/>
        <end position="619"/>
    </location>
</feature>
<feature type="domain" description="Xrn1 N-terminal" evidence="5">
    <location>
        <begin position="1"/>
        <end position="274"/>
    </location>
</feature>
<organism evidence="7 8">
    <name type="scientific">Paraglomus occultum</name>
    <dbReference type="NCBI Taxonomy" id="144539"/>
    <lineage>
        <taxon>Eukaryota</taxon>
        <taxon>Fungi</taxon>
        <taxon>Fungi incertae sedis</taxon>
        <taxon>Mucoromycota</taxon>
        <taxon>Glomeromycotina</taxon>
        <taxon>Glomeromycetes</taxon>
        <taxon>Paraglomerales</taxon>
        <taxon>Paraglomeraceae</taxon>
        <taxon>Paraglomus</taxon>
    </lineage>
</organism>